<accession>A0A6V7RBD7</accession>
<dbReference type="RefSeq" id="WP_229713883.1">
    <property type="nucleotide sequence ID" value="NZ_BMDB01000002.1"/>
</dbReference>
<dbReference type="InterPro" id="IPR003439">
    <property type="entry name" value="ABC_transporter-like_ATP-bd"/>
</dbReference>
<dbReference type="EMBL" id="CAJEWE010000007">
    <property type="protein sequence ID" value="CAD2074535.1"/>
    <property type="molecule type" value="Genomic_DNA"/>
</dbReference>
<dbReference type="PROSITE" id="PS00211">
    <property type="entry name" value="ABC_TRANSPORTER_1"/>
    <property type="match status" value="1"/>
</dbReference>
<evidence type="ECO:0000256" key="2">
    <source>
        <dbReference type="ARBA" id="ARBA00022741"/>
    </source>
</evidence>
<dbReference type="GO" id="GO:0005524">
    <property type="term" value="F:ATP binding"/>
    <property type="evidence" value="ECO:0007669"/>
    <property type="project" value="UniProtKB-KW"/>
</dbReference>
<evidence type="ECO:0000313" key="6">
    <source>
        <dbReference type="Proteomes" id="UP000521032"/>
    </source>
</evidence>
<feature type="domain" description="ABC transporter" evidence="4">
    <location>
        <begin position="265"/>
        <end position="473"/>
    </location>
</feature>
<dbReference type="InterPro" id="IPR017871">
    <property type="entry name" value="ABC_transporter-like_CS"/>
</dbReference>
<dbReference type="InterPro" id="IPR027417">
    <property type="entry name" value="P-loop_NTPase"/>
</dbReference>
<dbReference type="CDD" id="cd03221">
    <property type="entry name" value="ABCF_EF-3"/>
    <property type="match status" value="2"/>
</dbReference>
<proteinExistence type="predicted"/>
<organism evidence="5 6">
    <name type="scientific">Phocicoccus schoeneichii</name>
    <dbReference type="NCBI Taxonomy" id="1812261"/>
    <lineage>
        <taxon>Bacteria</taxon>
        <taxon>Bacillati</taxon>
        <taxon>Bacillota</taxon>
        <taxon>Bacilli</taxon>
        <taxon>Bacillales</taxon>
        <taxon>Salinicoccaceae</taxon>
        <taxon>Phocicoccus</taxon>
    </lineage>
</organism>
<dbReference type="PANTHER" id="PTHR19211:SF100">
    <property type="entry name" value="RIBOSOME PROTECTION PROTEIN VMLR"/>
    <property type="match status" value="1"/>
</dbReference>
<keyword evidence="2" id="KW-0547">Nucleotide-binding</keyword>
<keyword evidence="3 5" id="KW-0067">ATP-binding</keyword>
<dbReference type="InterPro" id="IPR050611">
    <property type="entry name" value="ABCF"/>
</dbReference>
<evidence type="ECO:0000259" key="4">
    <source>
        <dbReference type="PROSITE" id="PS50893"/>
    </source>
</evidence>
<evidence type="ECO:0000313" key="5">
    <source>
        <dbReference type="EMBL" id="CAD2074535.1"/>
    </source>
</evidence>
<dbReference type="InterPro" id="IPR003593">
    <property type="entry name" value="AAA+_ATPase"/>
</dbReference>
<dbReference type="PROSITE" id="PS50893">
    <property type="entry name" value="ABC_TRANSPORTER_2"/>
    <property type="match status" value="1"/>
</dbReference>
<dbReference type="Gene3D" id="3.40.50.300">
    <property type="entry name" value="P-loop containing nucleotide triphosphate hydrolases"/>
    <property type="match status" value="3"/>
</dbReference>
<reference evidence="5 6" key="1">
    <citation type="submission" date="2020-07" db="EMBL/GenBank/DDBJ databases">
        <authorList>
            <person name="Criscuolo A."/>
        </authorList>
    </citation>
    <scope>NUCLEOTIDE SEQUENCE [LARGE SCALE GENOMIC DNA]</scope>
    <source>
        <strain evidence="6">CIP 111030</strain>
    </source>
</reference>
<dbReference type="GO" id="GO:0016887">
    <property type="term" value="F:ATP hydrolysis activity"/>
    <property type="evidence" value="ECO:0007669"/>
    <property type="project" value="InterPro"/>
</dbReference>
<dbReference type="PANTHER" id="PTHR19211">
    <property type="entry name" value="ATP-BINDING TRANSPORT PROTEIN-RELATED"/>
    <property type="match status" value="1"/>
</dbReference>
<keyword evidence="6" id="KW-1185">Reference proteome</keyword>
<sequence length="515" mass="59515">MKLLEVRDIELEVNGILLLESKHLEIYSGDRIGLIGINGSGKTTLLEQLKIESQYVSHYSTVELIPQLKDIDTVKSGGEVTLQYIRDTLSRSPHLLLLDEPTTNLDVTHIEMLDKVLQEHDGAYILVSHDRDFLDRNVNQIWEIADHKICIFKGTYSDFQEQKKQEKMHHAKEYEKYITKKTQLERAYSDKKHQARESVMYTAANGKRKETKDFHFQKIGKKLNQVAKGFKKRIEQLEEVEQPEKELHVHLDIPNEEMFLNRNIIRFNDVTCRVGNRVLWHTRPFQMKGGKHIAIVGDNGVGKTTMLRMIQENNSDIEVSPSVIFGYFSQNIDILNEEMTILDNVKETSIHDETTIRTVLARLLIKRDDVNKKISVLSGGERVKVALVKVFLSNINTLILDEPTNYLDIYTMEALTDLFKEYSGTVIFVSHDTKFVKDVADMIVEIKNKEVTVFDGTLEEYRAHQINKLRDASKEDLMLIENKIAEVLGKLSIEPSESLEQEFSELLKKKRKLME</sequence>
<dbReference type="Pfam" id="PF00005">
    <property type="entry name" value="ABC_tran"/>
    <property type="match status" value="1"/>
</dbReference>
<comment type="caution">
    <text evidence="5">The sequence shown here is derived from an EMBL/GenBank/DDBJ whole genome shotgun (WGS) entry which is preliminary data.</text>
</comment>
<keyword evidence="1" id="KW-0677">Repeat</keyword>
<gene>
    <name evidence="5" type="primary">yheS_1</name>
    <name evidence="5" type="ORF">JEOSCH030_00724</name>
</gene>
<dbReference type="NCBIfam" id="NF000355">
    <property type="entry name" value="ribo_prot_ABC_F"/>
    <property type="match status" value="1"/>
</dbReference>
<dbReference type="AlphaFoldDB" id="A0A6V7RBD7"/>
<evidence type="ECO:0000256" key="1">
    <source>
        <dbReference type="ARBA" id="ARBA00022737"/>
    </source>
</evidence>
<dbReference type="SUPFAM" id="SSF52540">
    <property type="entry name" value="P-loop containing nucleoside triphosphate hydrolases"/>
    <property type="match status" value="2"/>
</dbReference>
<evidence type="ECO:0000256" key="3">
    <source>
        <dbReference type="ARBA" id="ARBA00022840"/>
    </source>
</evidence>
<name>A0A6V7RBD7_9BACL</name>
<dbReference type="SMART" id="SM00382">
    <property type="entry name" value="AAA"/>
    <property type="match status" value="2"/>
</dbReference>
<dbReference type="Proteomes" id="UP000521032">
    <property type="component" value="Unassembled WGS sequence"/>
</dbReference>
<protein>
    <submittedName>
        <fullName evidence="5">Putative ABC transporter ATP-binding protein YheS</fullName>
    </submittedName>
</protein>